<reference evidence="2" key="2">
    <citation type="journal article" date="2022" name="Microb. Genom.">
        <title>A chromosome-scale genome assembly of the tomato pathogen Cladosporium fulvum reveals a compartmentalized genome architecture and the presence of a dispensable chromosome.</title>
        <authorList>
            <person name="Zaccaron A.Z."/>
            <person name="Chen L.H."/>
            <person name="Samaras A."/>
            <person name="Stergiopoulos I."/>
        </authorList>
    </citation>
    <scope>NUCLEOTIDE SEQUENCE</scope>
    <source>
        <strain evidence="2">Race5_Kim</strain>
    </source>
</reference>
<dbReference type="GeneID" id="71985218"/>
<evidence type="ECO:0000313" key="2">
    <source>
        <dbReference type="EMBL" id="UJO16824.1"/>
    </source>
</evidence>
<feature type="compositionally biased region" description="Basic residues" evidence="1">
    <location>
        <begin position="296"/>
        <end position="310"/>
    </location>
</feature>
<proteinExistence type="predicted"/>
<dbReference type="KEGG" id="ffu:CLAFUR5_05340"/>
<evidence type="ECO:0000313" key="3">
    <source>
        <dbReference type="Proteomes" id="UP000756132"/>
    </source>
</evidence>
<dbReference type="EMBL" id="CP090166">
    <property type="protein sequence ID" value="UJO16824.1"/>
    <property type="molecule type" value="Genomic_DNA"/>
</dbReference>
<sequence>MAATEQLYGQDVIGKTVLTVRADARKGQYRIAVTVRVARVRKYMCKREYEGRLAITPVAGGEAQYLDWITARDVDKVWKYVDSGGMFDGKRIWIEELCKIPQGYRGSIGEHGGAGDIGDVRKSFCLAFETDGTPRSSLLTDGADILTASRIHYIKTFELEPEWHGQGVATPALFLYEAALKKLQGDLALLEGAFMLSPGPTYNATARGRAGEKTTRDKDIGQPTLAGLVERPTLSRLEREAAELESTGRKKEPTNCGSYIWYDGKPYTITPSIPDRVVAEAKLQQQMWLEREKSKLSRTTRGLKTRKQRHAIAQNNGHDVSSAGDGGSSTGVDQDEMGLDERTPNHHSGQTMVDFEHDGDAMDEDYVDRA</sequence>
<reference evidence="2" key="1">
    <citation type="submission" date="2021-12" db="EMBL/GenBank/DDBJ databases">
        <authorList>
            <person name="Zaccaron A."/>
            <person name="Stergiopoulos I."/>
        </authorList>
    </citation>
    <scope>NUCLEOTIDE SEQUENCE</scope>
    <source>
        <strain evidence="2">Race5_Kim</strain>
    </source>
</reference>
<dbReference type="AlphaFoldDB" id="A0A9Q8LGN4"/>
<dbReference type="Proteomes" id="UP000756132">
    <property type="component" value="Chromosome 4"/>
</dbReference>
<protein>
    <submittedName>
        <fullName evidence="2">Uncharacterized protein</fullName>
    </submittedName>
</protein>
<accession>A0A9Q8LGN4</accession>
<organism evidence="2 3">
    <name type="scientific">Passalora fulva</name>
    <name type="common">Tomato leaf mold</name>
    <name type="synonym">Cladosporium fulvum</name>
    <dbReference type="NCBI Taxonomy" id="5499"/>
    <lineage>
        <taxon>Eukaryota</taxon>
        <taxon>Fungi</taxon>
        <taxon>Dikarya</taxon>
        <taxon>Ascomycota</taxon>
        <taxon>Pezizomycotina</taxon>
        <taxon>Dothideomycetes</taxon>
        <taxon>Dothideomycetidae</taxon>
        <taxon>Mycosphaerellales</taxon>
        <taxon>Mycosphaerellaceae</taxon>
        <taxon>Fulvia</taxon>
    </lineage>
</organism>
<dbReference type="RefSeq" id="XP_047761190.1">
    <property type="nucleotide sequence ID" value="XM_047904488.1"/>
</dbReference>
<feature type="compositionally biased region" description="Acidic residues" evidence="1">
    <location>
        <begin position="361"/>
        <end position="370"/>
    </location>
</feature>
<feature type="region of interest" description="Disordered" evidence="1">
    <location>
        <begin position="292"/>
        <end position="370"/>
    </location>
</feature>
<name>A0A9Q8LGN4_PASFU</name>
<keyword evidence="3" id="KW-1185">Reference proteome</keyword>
<evidence type="ECO:0000256" key="1">
    <source>
        <dbReference type="SAM" id="MobiDB-lite"/>
    </source>
</evidence>
<gene>
    <name evidence="2" type="ORF">CLAFUR5_05340</name>
</gene>